<dbReference type="InterPro" id="IPR038970">
    <property type="entry name" value="Lyase_8"/>
</dbReference>
<dbReference type="InterPro" id="IPR011071">
    <property type="entry name" value="Lyase_8-like_C"/>
</dbReference>
<dbReference type="AlphaFoldDB" id="A0A4S4N539"/>
<protein>
    <recommendedName>
        <fullName evidence="9">Polysaccharide lyase family 8 central domain-containing protein</fullName>
    </recommendedName>
</protein>
<dbReference type="GO" id="GO:0030246">
    <property type="term" value="F:carbohydrate binding"/>
    <property type="evidence" value="ECO:0007669"/>
    <property type="project" value="InterPro"/>
</dbReference>
<gene>
    <name evidence="7" type="ORF">EUX98_g64</name>
</gene>
<dbReference type="OrthoDB" id="5980780at2759"/>
<dbReference type="PANTHER" id="PTHR38481">
    <property type="entry name" value="HYALURONATE LYASE"/>
    <property type="match status" value="1"/>
</dbReference>
<dbReference type="GO" id="GO:0016837">
    <property type="term" value="F:carbon-oxygen lyase activity, acting on polysaccharides"/>
    <property type="evidence" value="ECO:0007669"/>
    <property type="project" value="UniProtKB-ARBA"/>
</dbReference>
<dbReference type="SUPFAM" id="SSF48230">
    <property type="entry name" value="Chondroitin AC/alginate lyase"/>
    <property type="match status" value="1"/>
</dbReference>
<evidence type="ECO:0008006" key="9">
    <source>
        <dbReference type="Google" id="ProtNLM"/>
    </source>
</evidence>
<dbReference type="Pfam" id="PF08124">
    <property type="entry name" value="Lyase_8_N"/>
    <property type="match status" value="1"/>
</dbReference>
<feature type="domain" description="Polysaccharide lyase family 8 central" evidence="4">
    <location>
        <begin position="355"/>
        <end position="600"/>
    </location>
</feature>
<dbReference type="InterPro" id="IPR008929">
    <property type="entry name" value="Chondroitin_lyas"/>
</dbReference>
<dbReference type="InterPro" id="IPR004103">
    <property type="entry name" value="Lyase_8_C"/>
</dbReference>
<dbReference type="InterPro" id="IPR003159">
    <property type="entry name" value="Lyase_8_central_dom"/>
</dbReference>
<dbReference type="Pfam" id="PF02278">
    <property type="entry name" value="Lyase_8"/>
    <property type="match status" value="1"/>
</dbReference>
<evidence type="ECO:0000256" key="1">
    <source>
        <dbReference type="ARBA" id="ARBA00006699"/>
    </source>
</evidence>
<dbReference type="Pfam" id="PF02884">
    <property type="entry name" value="Lyase_8_C"/>
    <property type="match status" value="1"/>
</dbReference>
<feature type="domain" description="Polysaccharide lyase family 8 C-terminal" evidence="5">
    <location>
        <begin position="617"/>
        <end position="689"/>
    </location>
</feature>
<dbReference type="SUPFAM" id="SSF74650">
    <property type="entry name" value="Galactose mutarotase-like"/>
    <property type="match status" value="1"/>
</dbReference>
<evidence type="ECO:0000313" key="7">
    <source>
        <dbReference type="EMBL" id="THH34186.1"/>
    </source>
</evidence>
<dbReference type="SUPFAM" id="SSF49863">
    <property type="entry name" value="Hyaluronate lyase-like, C-terminal domain"/>
    <property type="match status" value="1"/>
</dbReference>
<keyword evidence="3" id="KW-0456">Lyase</keyword>
<dbReference type="Gene3D" id="2.60.220.10">
    <property type="entry name" value="Polysaccharide lyase family 8-like, C-terminal"/>
    <property type="match status" value="1"/>
</dbReference>
<dbReference type="PANTHER" id="PTHR38481:SF1">
    <property type="entry name" value="HYALURONATE LYASE"/>
    <property type="match status" value="1"/>
</dbReference>
<sequence>MTERRISFIVAGATDADDISSWLATLGADGKWPDSEIDYTVGCDARPANWPISSHWSRILTMSAAWNGGLSGADQFVEDPTILSNISKAMDFWFENDLTNLACLDSGGTDSCPCGTLGFWNTNWFSNIILIPNLVSQSCLLIDGNLTASQSSNCTNISGRTYGTFDHSIHNLGIATGANLLDIAKIGIDQGLRNLNTSIITDAYSRIHAEVVVQNAVTADGIRPDGSFGQHGGLIYNGNYGKDFTNDVLFLEIVAGGTQFAAGNATKDAFSTLIDGDQWMIFRNVLTGILHWDFSVLGRFISFPVSDAQATGSININTTQIEALGEAWNSTVLESVFSSLSKNTTNANVGSINGNRMFFANDYMVQRGPGYVTTVRMYSNRTENTECLNAQNNLGFHLSDGTVYTYLQGNEYEDIAASWDWNLIPGTTTDYNATPLACSTVEHFGLHSFVGGASDGKIGAAAMQFTNPVTFALSWQKAWFFLDDDTQYVMIPSINHTSTNASVYSVLDQKRLNGQVHVDGTPVTQLTDSVYRQTLWHDNVGYVLNGKSALSVETGPKTGDWATIGISTVGNATVDLFAAWLNHGTGPAFEPVSYTAFPATDIDTFFQKSVQAKLKDVRNDQVVSAVYDETHGVLAAVFWDTAGGSVQFTPSVFGIPITLAVDGNSVVLYRVDTGEITVSDPSQTRTTLQVTFSANARPPSWSTSLKQFSFNLPTDGMAGSSQTQKL</sequence>
<comment type="caution">
    <text evidence="7">The sequence shown here is derived from an EMBL/GenBank/DDBJ whole genome shotgun (WGS) entry which is preliminary data.</text>
</comment>
<organism evidence="7 8">
    <name type="scientific">Antrodiella citrinella</name>
    <dbReference type="NCBI Taxonomy" id="2447956"/>
    <lineage>
        <taxon>Eukaryota</taxon>
        <taxon>Fungi</taxon>
        <taxon>Dikarya</taxon>
        <taxon>Basidiomycota</taxon>
        <taxon>Agaricomycotina</taxon>
        <taxon>Agaricomycetes</taxon>
        <taxon>Polyporales</taxon>
        <taxon>Steccherinaceae</taxon>
        <taxon>Antrodiella</taxon>
    </lineage>
</organism>
<accession>A0A4S4N539</accession>
<dbReference type="InterPro" id="IPR014718">
    <property type="entry name" value="GH-type_carb-bd"/>
</dbReference>
<evidence type="ECO:0000256" key="3">
    <source>
        <dbReference type="ARBA" id="ARBA00023239"/>
    </source>
</evidence>
<keyword evidence="2" id="KW-0732">Signal</keyword>
<evidence type="ECO:0000259" key="4">
    <source>
        <dbReference type="Pfam" id="PF02278"/>
    </source>
</evidence>
<evidence type="ECO:0000256" key="2">
    <source>
        <dbReference type="ARBA" id="ARBA00022729"/>
    </source>
</evidence>
<evidence type="ECO:0000313" key="8">
    <source>
        <dbReference type="Proteomes" id="UP000308730"/>
    </source>
</evidence>
<dbReference type="Gene3D" id="2.70.98.10">
    <property type="match status" value="1"/>
</dbReference>
<dbReference type="GO" id="GO:0005975">
    <property type="term" value="P:carbohydrate metabolic process"/>
    <property type="evidence" value="ECO:0007669"/>
    <property type="project" value="InterPro"/>
</dbReference>
<comment type="similarity">
    <text evidence="1">Belongs to the polysaccharide lyase 8 family.</text>
</comment>
<feature type="domain" description="Polysaccharide lyase 8 N-terminal alpha-helical" evidence="6">
    <location>
        <begin position="29"/>
        <end position="304"/>
    </location>
</feature>
<reference evidence="7 8" key="1">
    <citation type="submission" date="2019-02" db="EMBL/GenBank/DDBJ databases">
        <title>Genome sequencing of the rare red list fungi Antrodiella citrinella (Flaviporus citrinellus).</title>
        <authorList>
            <person name="Buettner E."/>
            <person name="Kellner H."/>
        </authorList>
    </citation>
    <scope>NUCLEOTIDE SEQUENCE [LARGE SCALE GENOMIC DNA]</scope>
    <source>
        <strain evidence="7 8">DSM 108506</strain>
    </source>
</reference>
<dbReference type="InterPro" id="IPR011013">
    <property type="entry name" value="Gal_mutarotase_sf_dom"/>
</dbReference>
<dbReference type="GO" id="GO:0005576">
    <property type="term" value="C:extracellular region"/>
    <property type="evidence" value="ECO:0007669"/>
    <property type="project" value="InterPro"/>
</dbReference>
<evidence type="ECO:0000259" key="6">
    <source>
        <dbReference type="Pfam" id="PF08124"/>
    </source>
</evidence>
<evidence type="ECO:0000259" key="5">
    <source>
        <dbReference type="Pfam" id="PF02884"/>
    </source>
</evidence>
<dbReference type="Gene3D" id="1.50.10.100">
    <property type="entry name" value="Chondroitin AC/alginate lyase"/>
    <property type="match status" value="1"/>
</dbReference>
<proteinExistence type="inferred from homology"/>
<name>A0A4S4N539_9APHY</name>
<dbReference type="EMBL" id="SGPM01000001">
    <property type="protein sequence ID" value="THH34186.1"/>
    <property type="molecule type" value="Genomic_DNA"/>
</dbReference>
<dbReference type="Proteomes" id="UP000308730">
    <property type="component" value="Unassembled WGS sequence"/>
</dbReference>
<keyword evidence="8" id="KW-1185">Reference proteome</keyword>
<dbReference type="InterPro" id="IPR012970">
    <property type="entry name" value="Lyase_8_alpha_N"/>
</dbReference>